<feature type="transmembrane region" description="Helical" evidence="2">
    <location>
        <begin position="237"/>
        <end position="255"/>
    </location>
</feature>
<keyword evidence="2" id="KW-0812">Transmembrane</keyword>
<evidence type="ECO:0000256" key="2">
    <source>
        <dbReference type="SAM" id="Phobius"/>
    </source>
</evidence>
<feature type="compositionally biased region" description="Basic and acidic residues" evidence="1">
    <location>
        <begin position="8"/>
        <end position="20"/>
    </location>
</feature>
<evidence type="ECO:0000256" key="1">
    <source>
        <dbReference type="SAM" id="MobiDB-lite"/>
    </source>
</evidence>
<name>A0ABN2Y5H7_9ACTN</name>
<evidence type="ECO:0000313" key="3">
    <source>
        <dbReference type="EMBL" id="GAA2121616.1"/>
    </source>
</evidence>
<feature type="region of interest" description="Disordered" evidence="1">
    <location>
        <begin position="349"/>
        <end position="399"/>
    </location>
</feature>
<keyword evidence="4" id="KW-1185">Reference proteome</keyword>
<feature type="region of interest" description="Disordered" evidence="1">
    <location>
        <begin position="1"/>
        <end position="20"/>
    </location>
</feature>
<dbReference type="EMBL" id="BAAAPF010000060">
    <property type="protein sequence ID" value="GAA2121616.1"/>
    <property type="molecule type" value="Genomic_DNA"/>
</dbReference>
<evidence type="ECO:0000313" key="4">
    <source>
        <dbReference type="Proteomes" id="UP001500443"/>
    </source>
</evidence>
<feature type="compositionally biased region" description="Pro residues" evidence="1">
    <location>
        <begin position="379"/>
        <end position="391"/>
    </location>
</feature>
<proteinExistence type="predicted"/>
<dbReference type="RefSeq" id="WP_344289914.1">
    <property type="nucleotide sequence ID" value="NZ_BAAAPF010000060.1"/>
</dbReference>
<reference evidence="3 4" key="1">
    <citation type="journal article" date="2019" name="Int. J. Syst. Evol. Microbiol.">
        <title>The Global Catalogue of Microorganisms (GCM) 10K type strain sequencing project: providing services to taxonomists for standard genome sequencing and annotation.</title>
        <authorList>
            <consortium name="The Broad Institute Genomics Platform"/>
            <consortium name="The Broad Institute Genome Sequencing Center for Infectious Disease"/>
            <person name="Wu L."/>
            <person name="Ma J."/>
        </authorList>
    </citation>
    <scope>NUCLEOTIDE SEQUENCE [LARGE SCALE GENOMIC DNA]</scope>
    <source>
        <strain evidence="3 4">JCM 15481</strain>
    </source>
</reference>
<feature type="transmembrane region" description="Helical" evidence="2">
    <location>
        <begin position="262"/>
        <end position="280"/>
    </location>
</feature>
<feature type="transmembrane region" description="Helical" evidence="2">
    <location>
        <begin position="183"/>
        <end position="203"/>
    </location>
</feature>
<organism evidence="3 4">
    <name type="scientific">Streptomyces synnematoformans</name>
    <dbReference type="NCBI Taxonomy" id="415721"/>
    <lineage>
        <taxon>Bacteria</taxon>
        <taxon>Bacillati</taxon>
        <taxon>Actinomycetota</taxon>
        <taxon>Actinomycetes</taxon>
        <taxon>Kitasatosporales</taxon>
        <taxon>Streptomycetaceae</taxon>
        <taxon>Streptomyces</taxon>
    </lineage>
</organism>
<gene>
    <name evidence="3" type="ORF">GCM10009802_25040</name>
</gene>
<feature type="transmembrane region" description="Helical" evidence="2">
    <location>
        <begin position="26"/>
        <end position="49"/>
    </location>
</feature>
<comment type="caution">
    <text evidence="3">The sequence shown here is derived from an EMBL/GenBank/DDBJ whole genome shotgun (WGS) entry which is preliminary data.</text>
</comment>
<accession>A0ABN2Y5H7</accession>
<feature type="transmembrane region" description="Helical" evidence="2">
    <location>
        <begin position="80"/>
        <end position="97"/>
    </location>
</feature>
<keyword evidence="2" id="KW-0472">Membrane</keyword>
<feature type="transmembrane region" description="Helical" evidence="2">
    <location>
        <begin position="314"/>
        <end position="335"/>
    </location>
</feature>
<protein>
    <submittedName>
        <fullName evidence="3">Uncharacterized protein</fullName>
    </submittedName>
</protein>
<keyword evidence="2" id="KW-1133">Transmembrane helix</keyword>
<feature type="transmembrane region" description="Helical" evidence="2">
    <location>
        <begin position="142"/>
        <end position="163"/>
    </location>
</feature>
<dbReference type="Proteomes" id="UP001500443">
    <property type="component" value="Unassembled WGS sequence"/>
</dbReference>
<feature type="transmembrane region" description="Helical" evidence="2">
    <location>
        <begin position="104"/>
        <end position="122"/>
    </location>
</feature>
<sequence>MAVVDQGPRWRSEPPASDRHAPRRHLGVYLTAAVLLTALGRLVIVWIYYDFDHVSTDVEDFLKALYDPRIPLEPELFNPYVWAFTVTLLVTGLVAALNRRAARGAALLCGFVMSFTAVRELIGLATSDQFRDWYVGGNDLEFVIIASWVVVLLFSATVLVMMLRAGDRPAGGAGARPAPGSQLYVIAGGLMVLLGLALAGWIVRMLTRDGADTGRYFKGLVDAGESPFPVSAGTTEYYEAVFVVALLVLGALALMRRPVVRGAAMAILGVYLYINVRRMIGMTISDYDRNGPPTDPELIPFPTWDMYTEDLEGWLILATYVGGSLIAVAVIAMMLRAPEAKAGADAPLGPVGGYVPPQPAASPVPERQQYAAPPAAVQMPPPPSSPPPGPGPSGRGPEG</sequence>